<comment type="caution">
    <text evidence="3">The sequence shown here is derived from an EMBL/GenBank/DDBJ whole genome shotgun (WGS) entry which is preliminary data.</text>
</comment>
<dbReference type="Pfam" id="PF24217">
    <property type="entry name" value="DUF7436"/>
    <property type="match status" value="1"/>
</dbReference>
<evidence type="ECO:0000259" key="1">
    <source>
        <dbReference type="Pfam" id="PF01978"/>
    </source>
</evidence>
<feature type="domain" description="DUF7436" evidence="2">
    <location>
        <begin position="117"/>
        <end position="267"/>
    </location>
</feature>
<sequence length="270" mass="29335">MYRPLDHPTMTELAELGLSNYEETAYRTLLVTGAVSASDLSDASGVPRGRIYDVLNGLEARGIVRTQSTDPTRYTPVDPETVVDRLLSERTRELASEFDRYRSVAASVRADLLPAPPVDSSFWLGSLGSEEMRAAMSRHVRTAREHVRATVGPPYERASWETLQTEVGAFLDGVGEDVRVDLLCSEAVLDVLPESLPDLLADRNAAVRAVPTVGVSFDVIDAAAVTVDVPDPLSPADRLGVVGITDSEVAAAFEARFERLWVEAEPLLGR</sequence>
<evidence type="ECO:0000313" key="4">
    <source>
        <dbReference type="Proteomes" id="UP000293535"/>
    </source>
</evidence>
<dbReference type="AlphaFoldDB" id="A0A482T6A2"/>
<accession>A0A482T6A2</accession>
<dbReference type="PANTHER" id="PTHR34293:SF1">
    <property type="entry name" value="HTH-TYPE TRANSCRIPTIONAL REGULATOR TRMBL2"/>
    <property type="match status" value="1"/>
</dbReference>
<feature type="domain" description="Transcription regulator TrmB N-terminal" evidence="1">
    <location>
        <begin position="13"/>
        <end position="80"/>
    </location>
</feature>
<dbReference type="InterPro" id="IPR036388">
    <property type="entry name" value="WH-like_DNA-bd_sf"/>
</dbReference>
<dbReference type="InterPro" id="IPR055859">
    <property type="entry name" value="DUF7436"/>
</dbReference>
<dbReference type="SUPFAM" id="SSF46785">
    <property type="entry name" value="Winged helix' DNA-binding domain"/>
    <property type="match status" value="1"/>
</dbReference>
<dbReference type="InterPro" id="IPR002831">
    <property type="entry name" value="Tscrpt_reg_TrmB_N"/>
</dbReference>
<dbReference type="PANTHER" id="PTHR34293">
    <property type="entry name" value="HTH-TYPE TRANSCRIPTIONAL REGULATOR TRMBL2"/>
    <property type="match status" value="1"/>
</dbReference>
<dbReference type="EMBL" id="RZIG01000002">
    <property type="protein sequence ID" value="RYJ11056.1"/>
    <property type="molecule type" value="Genomic_DNA"/>
</dbReference>
<evidence type="ECO:0000259" key="2">
    <source>
        <dbReference type="Pfam" id="PF24217"/>
    </source>
</evidence>
<gene>
    <name evidence="3" type="ORF">ELS20_14455</name>
</gene>
<dbReference type="InterPro" id="IPR051797">
    <property type="entry name" value="TrmB-like"/>
</dbReference>
<protein>
    <submittedName>
        <fullName evidence="3">TrmB family transcriptional regulator</fullName>
    </submittedName>
</protein>
<dbReference type="Gene3D" id="1.10.10.10">
    <property type="entry name" value="Winged helix-like DNA-binding domain superfamily/Winged helix DNA-binding domain"/>
    <property type="match status" value="1"/>
</dbReference>
<evidence type="ECO:0000313" key="3">
    <source>
        <dbReference type="EMBL" id="RYJ11056.1"/>
    </source>
</evidence>
<dbReference type="InterPro" id="IPR036390">
    <property type="entry name" value="WH_DNA-bd_sf"/>
</dbReference>
<proteinExistence type="predicted"/>
<organism evidence="3 4">
    <name type="scientific">Haloarcula hispanica</name>
    <dbReference type="NCBI Taxonomy" id="51589"/>
    <lineage>
        <taxon>Archaea</taxon>
        <taxon>Methanobacteriati</taxon>
        <taxon>Methanobacteriota</taxon>
        <taxon>Stenosarchaea group</taxon>
        <taxon>Halobacteria</taxon>
        <taxon>Halobacteriales</taxon>
        <taxon>Haloarculaceae</taxon>
        <taxon>Haloarcula</taxon>
    </lineage>
</organism>
<reference evidence="3 4" key="1">
    <citation type="submission" date="2018-12" db="EMBL/GenBank/DDBJ databases">
        <title>Draft genome sequence of Haloarcula hispinica strain 18.1, an halophilic archaeon isolated from Chott El Jerid of Southern Tunisia.</title>
        <authorList>
            <person name="Najjari A."/>
            <person name="Ben Dhia O."/>
            <person name="Ferjani R."/>
            <person name="Mahjoubi M."/>
            <person name="Sghaier H."/>
            <person name="Elshahed M."/>
            <person name="Ouzari H.I."/>
            <person name="Cherid A."/>
            <person name="Youssef N."/>
        </authorList>
    </citation>
    <scope>NUCLEOTIDE SEQUENCE [LARGE SCALE GENOMIC DNA]</scope>
    <source>
        <strain evidence="3 4">18.1</strain>
    </source>
</reference>
<dbReference type="Proteomes" id="UP000293535">
    <property type="component" value="Unassembled WGS sequence"/>
</dbReference>
<name>A0A482T6A2_HALHI</name>
<dbReference type="Pfam" id="PF01978">
    <property type="entry name" value="TrmB"/>
    <property type="match status" value="1"/>
</dbReference>